<reference evidence="14 15" key="1">
    <citation type="submission" date="2018-01" db="EMBL/GenBank/DDBJ databases">
        <title>Genome characterization of the sugarcane-associated fungus Trichoderma ghanense CCMA-1212 and their application in lignocelulose bioconversion.</title>
        <authorList>
            <person name="Steindorff A.S."/>
            <person name="Mendes T.D."/>
            <person name="Vilela E.S.D."/>
            <person name="Rodrigues D.S."/>
            <person name="Formighieri E.F."/>
            <person name="Melo I.S."/>
            <person name="Favaro L.C.L."/>
        </authorList>
    </citation>
    <scope>NUCLEOTIDE SEQUENCE [LARGE SCALE GENOMIC DNA]</scope>
    <source>
        <strain evidence="14 15">CCMA-1212</strain>
    </source>
</reference>
<proteinExistence type="inferred from homology"/>
<dbReference type="EC" id="5.6.2.2" evidence="4"/>
<dbReference type="PROSITE" id="PS52041">
    <property type="entry name" value="TOPO_IIB"/>
    <property type="match status" value="1"/>
</dbReference>
<dbReference type="GeneID" id="300580959"/>
<dbReference type="Pfam" id="PF21180">
    <property type="entry name" value="TOP6A-Spo11_Toprim"/>
    <property type="match status" value="1"/>
</dbReference>
<evidence type="ECO:0000256" key="6">
    <source>
        <dbReference type="ARBA" id="ARBA00022842"/>
    </source>
</evidence>
<evidence type="ECO:0000256" key="8">
    <source>
        <dbReference type="ARBA" id="ARBA00023125"/>
    </source>
</evidence>
<protein>
    <recommendedName>
        <fullName evidence="4">DNA topoisomerase (ATP-hydrolyzing)</fullName>
        <ecNumber evidence="4">5.6.2.2</ecNumber>
    </recommendedName>
</protein>
<dbReference type="Gene3D" id="1.10.10.10">
    <property type="entry name" value="Winged helix-like DNA-binding domain superfamily/Winged helix DNA-binding domain"/>
    <property type="match status" value="1"/>
</dbReference>
<dbReference type="InterPro" id="IPR002815">
    <property type="entry name" value="Spo11/TopoVI_A"/>
</dbReference>
<organism evidence="14 15">
    <name type="scientific">Trichoderma ghanense</name>
    <dbReference type="NCBI Taxonomy" id="65468"/>
    <lineage>
        <taxon>Eukaryota</taxon>
        <taxon>Fungi</taxon>
        <taxon>Dikarya</taxon>
        <taxon>Ascomycota</taxon>
        <taxon>Pezizomycotina</taxon>
        <taxon>Sordariomycetes</taxon>
        <taxon>Hypocreomycetidae</taxon>
        <taxon>Hypocreales</taxon>
        <taxon>Hypocreaceae</taxon>
        <taxon>Trichoderma</taxon>
    </lineage>
</organism>
<evidence type="ECO:0000256" key="2">
    <source>
        <dbReference type="ARBA" id="ARBA00001946"/>
    </source>
</evidence>
<evidence type="ECO:0000256" key="5">
    <source>
        <dbReference type="ARBA" id="ARBA00022723"/>
    </source>
</evidence>
<feature type="compositionally biased region" description="Low complexity" evidence="11">
    <location>
        <begin position="243"/>
        <end position="259"/>
    </location>
</feature>
<comment type="cofactor">
    <cofactor evidence="2">
        <name>Mg(2+)</name>
        <dbReference type="ChEBI" id="CHEBI:18420"/>
    </cofactor>
</comment>
<dbReference type="EMBL" id="PPTA01000017">
    <property type="protein sequence ID" value="TFA98833.1"/>
    <property type="molecule type" value="Genomic_DNA"/>
</dbReference>
<dbReference type="Proteomes" id="UP001642720">
    <property type="component" value="Unassembled WGS sequence"/>
</dbReference>
<evidence type="ECO:0000256" key="10">
    <source>
        <dbReference type="PROSITE-ProRule" id="PRU01385"/>
    </source>
</evidence>
<dbReference type="Gene3D" id="3.40.1360.10">
    <property type="match status" value="1"/>
</dbReference>
<evidence type="ECO:0000313" key="14">
    <source>
        <dbReference type="EMBL" id="TFA98833.1"/>
    </source>
</evidence>
<evidence type="ECO:0000259" key="13">
    <source>
        <dbReference type="Pfam" id="PF21180"/>
    </source>
</evidence>
<dbReference type="RefSeq" id="XP_073555035.1">
    <property type="nucleotide sequence ID" value="XM_073706509.1"/>
</dbReference>
<dbReference type="PRINTS" id="PR01550">
    <property type="entry name" value="TOP6AFAMILY"/>
</dbReference>
<gene>
    <name evidence="14" type="ORF">CCMA1212_009425</name>
</gene>
<keyword evidence="8 10" id="KW-0238">DNA-binding</keyword>
<keyword evidence="5" id="KW-0479">Metal-binding</keyword>
<evidence type="ECO:0000256" key="3">
    <source>
        <dbReference type="ARBA" id="ARBA00006559"/>
    </source>
</evidence>
<dbReference type="Pfam" id="PF04406">
    <property type="entry name" value="TP6A_N"/>
    <property type="match status" value="1"/>
</dbReference>
<name>A0ABY2GSZ3_9HYPO</name>
<dbReference type="SUPFAM" id="SSF56726">
    <property type="entry name" value="DNA topoisomerase IV, alpha subunit"/>
    <property type="match status" value="1"/>
</dbReference>
<sequence length="335" mass="37337">MDRNRTRDGRQVIIRPVTAAAPAGTVISRIESILEDILDCLAEGRELSIDFVLNRSGNSPQKVHFPGRNALEATKFARILLILQLAHDALVTGTVLTKRHIFYQHQGLFSKQRTVDELVDNLAFALNVQRDDLNIVASSKGVFSGPLRIYLHDDTVIGPATGNALVRFNCPQVPVFVLADYDPDGINILRHYRLRSDIASRETNKATPEIRWLGIKSQDLLERETRIDSLATPTPIDLQPPNSQSSEQSGSSRTSISSTECREPISALSVRDRKLAAGMLDKLKDIVDDPDALELQHELQVMLMMGIKAEIQWLDEAGNLTEWLESKLKQMLLAS</sequence>
<evidence type="ECO:0000313" key="15">
    <source>
        <dbReference type="Proteomes" id="UP001642720"/>
    </source>
</evidence>
<dbReference type="InterPro" id="IPR036078">
    <property type="entry name" value="Spo11/TopoVI_A_sf"/>
</dbReference>
<dbReference type="PANTHER" id="PTHR10848:SF0">
    <property type="entry name" value="MEIOTIC RECOMBINATION PROTEIN SPO11"/>
    <property type="match status" value="1"/>
</dbReference>
<keyword evidence="7 10" id="KW-0799">Topoisomerase</keyword>
<evidence type="ECO:0000256" key="7">
    <source>
        <dbReference type="ARBA" id="ARBA00023029"/>
    </source>
</evidence>
<comment type="catalytic activity">
    <reaction evidence="1 10">
        <text>ATP-dependent breakage, passage and rejoining of double-stranded DNA.</text>
        <dbReference type="EC" id="5.6.2.2"/>
    </reaction>
</comment>
<evidence type="ECO:0000256" key="4">
    <source>
        <dbReference type="ARBA" id="ARBA00012895"/>
    </source>
</evidence>
<evidence type="ECO:0000256" key="1">
    <source>
        <dbReference type="ARBA" id="ARBA00000185"/>
    </source>
</evidence>
<comment type="similarity">
    <text evidence="3 10">Belongs to the TOP6A family.</text>
</comment>
<evidence type="ECO:0000259" key="12">
    <source>
        <dbReference type="Pfam" id="PF04406"/>
    </source>
</evidence>
<feature type="region of interest" description="Disordered" evidence="11">
    <location>
        <begin position="231"/>
        <end position="261"/>
    </location>
</feature>
<feature type="domain" description="Spo11/DNA topoisomerase VI subunit A N-terminal" evidence="12">
    <location>
        <begin position="75"/>
        <end position="135"/>
    </location>
</feature>
<keyword evidence="6" id="KW-0460">Magnesium</keyword>
<dbReference type="PANTHER" id="PTHR10848">
    <property type="entry name" value="MEIOTIC RECOMBINATION PROTEIN SPO11"/>
    <property type="match status" value="1"/>
</dbReference>
<feature type="domain" description="Topoisomerase 6 subunit A/Spo11 TOPRIM" evidence="13">
    <location>
        <begin position="172"/>
        <end position="226"/>
    </location>
</feature>
<keyword evidence="9 10" id="KW-0413">Isomerase</keyword>
<dbReference type="InterPro" id="IPR034136">
    <property type="entry name" value="TOPRIM_Topo6A/Spo11"/>
</dbReference>
<feature type="active site" description="O-(5'-phospho-DNA)-tyrosine intermediate" evidence="10">
    <location>
        <position position="103"/>
    </location>
</feature>
<accession>A0ABY2GSZ3</accession>
<keyword evidence="15" id="KW-1185">Reference proteome</keyword>
<evidence type="ECO:0000256" key="11">
    <source>
        <dbReference type="SAM" id="MobiDB-lite"/>
    </source>
</evidence>
<evidence type="ECO:0000256" key="9">
    <source>
        <dbReference type="ARBA" id="ARBA00023235"/>
    </source>
</evidence>
<dbReference type="InterPro" id="IPR036388">
    <property type="entry name" value="WH-like_DNA-bd_sf"/>
</dbReference>
<comment type="caution">
    <text evidence="14">The sequence shown here is derived from an EMBL/GenBank/DDBJ whole genome shotgun (WGS) entry which is preliminary data.</text>
</comment>
<dbReference type="InterPro" id="IPR013049">
    <property type="entry name" value="Spo11/TopoVI_A_N"/>
</dbReference>